<gene>
    <name evidence="1" type="ORF">CRHIZ90672A_00004994</name>
</gene>
<dbReference type="Proteomes" id="UP000696573">
    <property type="component" value="Unassembled WGS sequence"/>
</dbReference>
<dbReference type="SUPFAM" id="SSF48403">
    <property type="entry name" value="Ankyrin repeat"/>
    <property type="match status" value="1"/>
</dbReference>
<dbReference type="EMBL" id="CABFNQ020000768">
    <property type="protein sequence ID" value="CAH0043233.1"/>
    <property type="molecule type" value="Genomic_DNA"/>
</dbReference>
<dbReference type="InterPro" id="IPR036770">
    <property type="entry name" value="Ankyrin_rpt-contain_sf"/>
</dbReference>
<protein>
    <submittedName>
        <fullName evidence="1">Uncharacterized protein</fullName>
    </submittedName>
</protein>
<evidence type="ECO:0000313" key="2">
    <source>
        <dbReference type="Proteomes" id="UP000696573"/>
    </source>
</evidence>
<keyword evidence="2" id="KW-1185">Reference proteome</keyword>
<evidence type="ECO:0000313" key="1">
    <source>
        <dbReference type="EMBL" id="CAH0043233.1"/>
    </source>
</evidence>
<dbReference type="AlphaFoldDB" id="A0A9N9YYK5"/>
<name>A0A9N9YYK5_9HYPO</name>
<organism evidence="1 2">
    <name type="scientific">Clonostachys rhizophaga</name>
    <dbReference type="NCBI Taxonomy" id="160324"/>
    <lineage>
        <taxon>Eukaryota</taxon>
        <taxon>Fungi</taxon>
        <taxon>Dikarya</taxon>
        <taxon>Ascomycota</taxon>
        <taxon>Pezizomycotina</taxon>
        <taxon>Sordariomycetes</taxon>
        <taxon>Hypocreomycetidae</taxon>
        <taxon>Hypocreales</taxon>
        <taxon>Bionectriaceae</taxon>
        <taxon>Clonostachys</taxon>
    </lineage>
</organism>
<sequence length="200" mass="22687">MTTIAELTQFLERFDGNAKLEVVLQQEEARPFFKKLYASLQPIFGQSESPRQSRFGLALRLEIRERAMYELNWLKSNQAILEVAFRPFTDTRLHWPSEQVFYRYPVTISYDSPIFVCVQNGDIGGMRKLFQSCQVPIDVVDPYGLGLLHTQYGAYYCWRNCGMQSAMSTCQALLDAGANPGWTDKDGKYVSTGILPTGSG</sequence>
<accession>A0A9N9YYK5</accession>
<comment type="caution">
    <text evidence="1">The sequence shown here is derived from an EMBL/GenBank/DDBJ whole genome shotgun (WGS) entry which is preliminary data.</text>
</comment>
<reference evidence="1" key="1">
    <citation type="submission" date="2021-10" db="EMBL/GenBank/DDBJ databases">
        <authorList>
            <person name="Piombo E."/>
        </authorList>
    </citation>
    <scope>NUCLEOTIDE SEQUENCE</scope>
</reference>
<dbReference type="OrthoDB" id="426293at2759"/>
<proteinExistence type="predicted"/>